<name>A0A519BD44_9DELT</name>
<evidence type="ECO:0000313" key="2">
    <source>
        <dbReference type="Proteomes" id="UP000320813"/>
    </source>
</evidence>
<comment type="caution">
    <text evidence="1">The sequence shown here is derived from an EMBL/GenBank/DDBJ whole genome shotgun (WGS) entry which is preliminary data.</text>
</comment>
<dbReference type="Proteomes" id="UP000320813">
    <property type="component" value="Unassembled WGS sequence"/>
</dbReference>
<evidence type="ECO:0000313" key="1">
    <source>
        <dbReference type="EMBL" id="RZD15191.1"/>
    </source>
</evidence>
<organism evidence="1 2">
    <name type="scientific">Candidatus Acidulodesulfobacterium ferriphilum</name>
    <dbReference type="NCBI Taxonomy" id="2597223"/>
    <lineage>
        <taxon>Bacteria</taxon>
        <taxon>Deltaproteobacteria</taxon>
        <taxon>Candidatus Acidulodesulfobacterales</taxon>
        <taxon>Candidatus Acidulodesulfobacterium</taxon>
    </lineage>
</organism>
<reference evidence="1 2" key="1">
    <citation type="submission" date="2019-01" db="EMBL/GenBank/DDBJ databases">
        <title>Insights into ecological role of a new deltaproteobacterial order Candidatus Sinidesulfobacterales (Sva0485) by metagenomics and metatranscriptomics.</title>
        <authorList>
            <person name="Tan S."/>
            <person name="Liu J."/>
            <person name="Fang Y."/>
            <person name="Hedlund B.P."/>
            <person name="Lian Z.H."/>
            <person name="Huang L.Y."/>
            <person name="Li J.T."/>
            <person name="Huang L.N."/>
            <person name="Li W.J."/>
            <person name="Jiang H.C."/>
            <person name="Dong H.L."/>
            <person name="Shu W.S."/>
        </authorList>
    </citation>
    <scope>NUCLEOTIDE SEQUENCE [LARGE SCALE GENOMIC DNA]</scope>
    <source>
        <strain evidence="1">AP3</strain>
    </source>
</reference>
<sequence>MKNIDKINNITIDDLNQIIEEKVVELLGDPDSGLHLDEEFKVELERRLKNPSKKISHAEALKRFA</sequence>
<protein>
    <submittedName>
        <fullName evidence="1">Uncharacterized protein</fullName>
    </submittedName>
</protein>
<dbReference type="EMBL" id="SGBD01000001">
    <property type="protein sequence ID" value="RZD15191.1"/>
    <property type="molecule type" value="Genomic_DNA"/>
</dbReference>
<proteinExistence type="predicted"/>
<accession>A0A519BD44</accession>
<gene>
    <name evidence="1" type="ORF">EVJ47_02675</name>
</gene>
<dbReference type="AlphaFoldDB" id="A0A519BD44"/>